<dbReference type="EMBL" id="FOUO01000002">
    <property type="protein sequence ID" value="SFM30683.1"/>
    <property type="molecule type" value="Genomic_DNA"/>
</dbReference>
<name>A0A1I4PT81_ECTMO</name>
<reference evidence="8 9" key="1">
    <citation type="submission" date="2016-10" db="EMBL/GenBank/DDBJ databases">
        <authorList>
            <person name="de Groot N.N."/>
        </authorList>
    </citation>
    <scope>NUCLEOTIDE SEQUENCE [LARGE SCALE GENOMIC DNA]</scope>
    <source>
        <strain evidence="8 9">DSM 4180</strain>
    </source>
</reference>
<feature type="domain" description="ABC3 transporter permease C-terminal" evidence="7">
    <location>
        <begin position="710"/>
        <end position="822"/>
    </location>
</feature>
<dbReference type="GO" id="GO:0005886">
    <property type="term" value="C:plasma membrane"/>
    <property type="evidence" value="ECO:0007669"/>
    <property type="project" value="UniProtKB-SubCell"/>
</dbReference>
<evidence type="ECO:0000259" key="7">
    <source>
        <dbReference type="Pfam" id="PF02687"/>
    </source>
</evidence>
<keyword evidence="5 6" id="KW-0472">Membrane</keyword>
<dbReference type="InterPro" id="IPR003838">
    <property type="entry name" value="ABC3_permease_C"/>
</dbReference>
<dbReference type="STRING" id="195064.SAMN05421721_102198"/>
<dbReference type="RefSeq" id="WP_090483599.1">
    <property type="nucleotide sequence ID" value="NZ_FOUO01000002.1"/>
</dbReference>
<organism evidence="8 9">
    <name type="scientific">Ectothiorhodospira mobilis</name>
    <dbReference type="NCBI Taxonomy" id="195064"/>
    <lineage>
        <taxon>Bacteria</taxon>
        <taxon>Pseudomonadati</taxon>
        <taxon>Pseudomonadota</taxon>
        <taxon>Gammaproteobacteria</taxon>
        <taxon>Chromatiales</taxon>
        <taxon>Ectothiorhodospiraceae</taxon>
        <taxon>Ectothiorhodospira</taxon>
    </lineage>
</organism>
<feature type="transmembrane region" description="Helical" evidence="6">
    <location>
        <begin position="257"/>
        <end position="277"/>
    </location>
</feature>
<dbReference type="Proteomes" id="UP000199556">
    <property type="component" value="Unassembled WGS sequence"/>
</dbReference>
<keyword evidence="3 6" id="KW-0812">Transmembrane</keyword>
<keyword evidence="4 6" id="KW-1133">Transmembrane helix</keyword>
<feature type="transmembrane region" description="Helical" evidence="6">
    <location>
        <begin position="391"/>
        <end position="410"/>
    </location>
</feature>
<feature type="transmembrane region" description="Helical" evidence="6">
    <location>
        <begin position="469"/>
        <end position="488"/>
    </location>
</feature>
<dbReference type="PANTHER" id="PTHR30287">
    <property type="entry name" value="MEMBRANE COMPONENT OF PREDICTED ABC SUPERFAMILY METABOLITE UPTAKE TRANSPORTER"/>
    <property type="match status" value="1"/>
</dbReference>
<evidence type="ECO:0000313" key="9">
    <source>
        <dbReference type="Proteomes" id="UP000199556"/>
    </source>
</evidence>
<evidence type="ECO:0000313" key="8">
    <source>
        <dbReference type="EMBL" id="SFM30683.1"/>
    </source>
</evidence>
<feature type="transmembrane region" description="Helical" evidence="6">
    <location>
        <begin position="351"/>
        <end position="371"/>
    </location>
</feature>
<feature type="transmembrane region" description="Helical" evidence="6">
    <location>
        <begin position="757"/>
        <end position="781"/>
    </location>
</feature>
<comment type="subcellular location">
    <subcellularLocation>
        <location evidence="1">Cell membrane</location>
        <topology evidence="1">Multi-pass membrane protein</topology>
    </subcellularLocation>
</comment>
<feature type="transmembrane region" description="Helical" evidence="6">
    <location>
        <begin position="20"/>
        <end position="41"/>
    </location>
</feature>
<keyword evidence="9" id="KW-1185">Reference proteome</keyword>
<dbReference type="InterPro" id="IPR038766">
    <property type="entry name" value="Membrane_comp_ABC_pdt"/>
</dbReference>
<evidence type="ECO:0000256" key="3">
    <source>
        <dbReference type="ARBA" id="ARBA00022692"/>
    </source>
</evidence>
<gene>
    <name evidence="8" type="ORF">SAMN05421721_102198</name>
</gene>
<dbReference type="PANTHER" id="PTHR30287:SF1">
    <property type="entry name" value="INNER MEMBRANE PROTEIN"/>
    <property type="match status" value="1"/>
</dbReference>
<feature type="transmembrane region" description="Helical" evidence="6">
    <location>
        <begin position="417"/>
        <end position="440"/>
    </location>
</feature>
<evidence type="ECO:0000256" key="2">
    <source>
        <dbReference type="ARBA" id="ARBA00022475"/>
    </source>
</evidence>
<feature type="transmembrane region" description="Helical" evidence="6">
    <location>
        <begin position="309"/>
        <end position="339"/>
    </location>
</feature>
<accession>A0A1I4PT81</accession>
<dbReference type="OrthoDB" id="5292592at2"/>
<feature type="domain" description="ABC3 transporter permease C-terminal" evidence="7">
    <location>
        <begin position="260"/>
        <end position="371"/>
    </location>
</feature>
<feature type="transmembrane region" description="Helical" evidence="6">
    <location>
        <begin position="704"/>
        <end position="725"/>
    </location>
</feature>
<evidence type="ECO:0000256" key="6">
    <source>
        <dbReference type="SAM" id="Phobius"/>
    </source>
</evidence>
<protein>
    <submittedName>
        <fullName evidence="8">Putative ABC transport system permease protein</fullName>
    </submittedName>
</protein>
<dbReference type="Pfam" id="PF02687">
    <property type="entry name" value="FtsX"/>
    <property type="match status" value="2"/>
</dbReference>
<keyword evidence="2" id="KW-1003">Cell membrane</keyword>
<evidence type="ECO:0000256" key="1">
    <source>
        <dbReference type="ARBA" id="ARBA00004651"/>
    </source>
</evidence>
<evidence type="ECO:0000256" key="5">
    <source>
        <dbReference type="ARBA" id="ARBA00023136"/>
    </source>
</evidence>
<feature type="transmembrane region" description="Helical" evidence="6">
    <location>
        <begin position="793"/>
        <end position="814"/>
    </location>
</feature>
<proteinExistence type="predicted"/>
<evidence type="ECO:0000256" key="4">
    <source>
        <dbReference type="ARBA" id="ARBA00022989"/>
    </source>
</evidence>
<dbReference type="AlphaFoldDB" id="A0A1I4PT81"/>
<sequence length="830" mass="87731">MSEILRESLRALGREWRSGAPGILVLALVVAVGAVTSVGLFTDRVQGAVDLQAAALQGADLVISARQPPPENLAQRARRMGLETVRTAEFRSVLFHGERTQLAELMAVEAGWPLRGTARVADAPFAKDRPARGVPGPGEAWAQAPLLQRLGVDLGARLEVGDATLTLTRVITDEPGRGGSLFQMAPRLLFNHADLARTGLIVPGSRVDHRLLLAGPADAIQAFHAWAETRVEEGTQIRGVDDARPELRRAIDRSRRFLGLAALMAVLLAGAAVAVAARHDSARQADAVVVMRCLGASRRRVTAVFALRMLWIVLLAGAAGIILGALAQAGLAALVSDWFGTALPAPSLRPLLLGLGVAAITALGFALPPLLTLGGVPPLRVLRRDLAPPTPSAWLVAGFALMAFGALVFWQAGDPALAGWVLAGTLGLLTVLLGVAWALVRVLGRLRTGGGVALRFGLANLARRGGVSALQLAAFGVGIMALLLLAVVRVDLLATWEGQLPEAAPDHFLINVQPDQVAPIQDLFRESERSAPEFHPLIRARLVAIDGETVHAEAFAPGRARRLATREFNLSHARTLQADNRIVAGQWWGADGSPPGFSVEADLARTLGIALGDTLTFRVEGERVSAPVTSLRQVEWDSFNVNFFVLASPGLLEGYTPSFVSSFYLGEAAEGLLTDLARRFPSATVLDVGALLDRIRRIVDRATLAVEYVFLFTLAAGLTVLLAAIHATRDLRRRETAVLRTLGATRGQIRAGLLAEFLVLGALAGLLAAAGASAGGVLLATRVFELPYGPDPLVWILGVGGGALGVGLAGWLGVRPVLRQPPLWTLRGPA</sequence>